<protein>
    <submittedName>
        <fullName evidence="1">Transposase, IS605 OrfB family, central region</fullName>
    </submittedName>
</protein>
<dbReference type="RefSeq" id="WP_132318132.1">
    <property type="nucleotide sequence ID" value="NZ_FWZT01000006.1"/>
</dbReference>
<evidence type="ECO:0000313" key="2">
    <source>
        <dbReference type="Proteomes" id="UP000192907"/>
    </source>
</evidence>
<dbReference type="Proteomes" id="UP000192907">
    <property type="component" value="Unassembled WGS sequence"/>
</dbReference>
<gene>
    <name evidence="1" type="ORF">SAMN06296036_1068</name>
</gene>
<dbReference type="AlphaFoldDB" id="A0A1Y6BSK6"/>
<proteinExistence type="predicted"/>
<name>A0A1Y6BSK6_9BACT</name>
<reference evidence="2" key="1">
    <citation type="submission" date="2017-04" db="EMBL/GenBank/DDBJ databases">
        <authorList>
            <person name="Varghese N."/>
            <person name="Submissions S."/>
        </authorList>
    </citation>
    <scope>NUCLEOTIDE SEQUENCE [LARGE SCALE GENOMIC DNA]</scope>
    <source>
        <strain evidence="2">RKEM611</strain>
    </source>
</reference>
<dbReference type="STRING" id="1513793.SAMN06296036_1068"/>
<organism evidence="1 2">
    <name type="scientific">Pseudobacteriovorax antillogorgiicola</name>
    <dbReference type="NCBI Taxonomy" id="1513793"/>
    <lineage>
        <taxon>Bacteria</taxon>
        <taxon>Pseudomonadati</taxon>
        <taxon>Bdellovibrionota</taxon>
        <taxon>Oligoflexia</taxon>
        <taxon>Oligoflexales</taxon>
        <taxon>Pseudobacteriovoracaceae</taxon>
        <taxon>Pseudobacteriovorax</taxon>
    </lineage>
</organism>
<sequence>MDSLWKEAVRLSKNHAVIAIEDLKIRNMSRSSKGTIDNPGKMVAQKSGLNRAILREGWYDFEKKLEWQAKKRGARVIYCDPKYNG</sequence>
<dbReference type="OrthoDB" id="5296584at2"/>
<dbReference type="EMBL" id="FWZT01000006">
    <property type="protein sequence ID" value="SMF15974.1"/>
    <property type="molecule type" value="Genomic_DNA"/>
</dbReference>
<evidence type="ECO:0000313" key="1">
    <source>
        <dbReference type="EMBL" id="SMF15974.1"/>
    </source>
</evidence>
<keyword evidence="2" id="KW-1185">Reference proteome</keyword>
<accession>A0A1Y6BSK6</accession>